<keyword evidence="1" id="KW-0472">Membrane</keyword>
<dbReference type="EMBL" id="LCGH01000007">
    <property type="protein sequence ID" value="KKT11362.1"/>
    <property type="molecule type" value="Genomic_DNA"/>
</dbReference>
<proteinExistence type="predicted"/>
<dbReference type="Proteomes" id="UP000033907">
    <property type="component" value="Unassembled WGS sequence"/>
</dbReference>
<reference evidence="2 3" key="1">
    <citation type="journal article" date="2015" name="Nature">
        <title>rRNA introns, odd ribosomes, and small enigmatic genomes across a large radiation of phyla.</title>
        <authorList>
            <person name="Brown C.T."/>
            <person name="Hug L.A."/>
            <person name="Thomas B.C."/>
            <person name="Sharon I."/>
            <person name="Castelle C.J."/>
            <person name="Singh A."/>
            <person name="Wilkins M.J."/>
            <person name="Williams K.H."/>
            <person name="Banfield J.F."/>
        </authorList>
    </citation>
    <scope>NUCLEOTIDE SEQUENCE [LARGE SCALE GENOMIC DNA]</scope>
</reference>
<keyword evidence="1" id="KW-0812">Transmembrane</keyword>
<evidence type="ECO:0000313" key="2">
    <source>
        <dbReference type="EMBL" id="KKT11362.1"/>
    </source>
</evidence>
<comment type="caution">
    <text evidence="2">The sequence shown here is derived from an EMBL/GenBank/DDBJ whole genome shotgun (WGS) entry which is preliminary data.</text>
</comment>
<gene>
    <name evidence="2" type="ORF">UV91_C0007G0062</name>
</gene>
<evidence type="ECO:0000313" key="3">
    <source>
        <dbReference type="Proteomes" id="UP000033907"/>
    </source>
</evidence>
<keyword evidence="1" id="KW-1133">Transmembrane helix</keyword>
<evidence type="ECO:0000256" key="1">
    <source>
        <dbReference type="SAM" id="Phobius"/>
    </source>
</evidence>
<organism evidence="2 3">
    <name type="scientific">Candidatus Nomurabacteria bacterium GW2011_GWF2_43_24</name>
    <dbReference type="NCBI Taxonomy" id="1618778"/>
    <lineage>
        <taxon>Bacteria</taxon>
        <taxon>Candidatus Nomuraibacteriota</taxon>
    </lineage>
</organism>
<sequence>MYPVKEMKTLRIILYTILVILLILLLTHKLWVDSVVYYMVAHFYGVPVADLW</sequence>
<feature type="transmembrane region" description="Helical" evidence="1">
    <location>
        <begin position="12"/>
        <end position="31"/>
    </location>
</feature>
<accession>A0A0G1GVF2</accession>
<protein>
    <submittedName>
        <fullName evidence="2">Uncharacterized protein</fullName>
    </submittedName>
</protein>
<name>A0A0G1GVF2_9BACT</name>
<dbReference type="AlphaFoldDB" id="A0A0G1GVF2"/>